<accession>M7NBF6</accession>
<sequence>MYNKDSSYIEIHIVVNNKISPYFQSSIRLYGECIAILKSYAFLNRVWPCICHFNPSSSPTSSVSISIITCSGTSASASWGAAGVAISVIVSASPTASTGTASSPATSAYGG</sequence>
<dbReference type="Proteomes" id="UP000011910">
    <property type="component" value="Unassembled WGS sequence"/>
</dbReference>
<evidence type="ECO:0000313" key="1">
    <source>
        <dbReference type="EMBL" id="EMR04531.1"/>
    </source>
</evidence>
<comment type="caution">
    <text evidence="1">The sequence shown here is derived from an EMBL/GenBank/DDBJ whole genome shotgun (WGS) entry which is preliminary data.</text>
</comment>
<dbReference type="EMBL" id="AODQ01000004">
    <property type="protein sequence ID" value="EMR04531.1"/>
    <property type="molecule type" value="Genomic_DNA"/>
</dbReference>
<proteinExistence type="predicted"/>
<name>M7NBF6_9BACT</name>
<dbReference type="AlphaFoldDB" id="M7NBF6"/>
<organism evidence="1 2">
    <name type="scientific">Cesiribacter andamanensis AMV16</name>
    <dbReference type="NCBI Taxonomy" id="1279009"/>
    <lineage>
        <taxon>Bacteria</taxon>
        <taxon>Pseudomonadati</taxon>
        <taxon>Bacteroidota</taxon>
        <taxon>Cytophagia</taxon>
        <taxon>Cytophagales</taxon>
        <taxon>Cesiribacteraceae</taxon>
        <taxon>Cesiribacter</taxon>
    </lineage>
</organism>
<reference evidence="1 2" key="1">
    <citation type="journal article" date="2013" name="Genome Announc.">
        <title>Draft Genome Sequence of Cesiribacter andamanensis Strain AMV16T, Isolated from a Soil Sample from a Mud Volcano in the Andaman Islands, India.</title>
        <authorList>
            <person name="Shivaji S."/>
            <person name="Ara S."/>
            <person name="Begum Z."/>
            <person name="Srinivas T.N."/>
            <person name="Singh A."/>
            <person name="Kumar Pinnaka A."/>
        </authorList>
    </citation>
    <scope>NUCLEOTIDE SEQUENCE [LARGE SCALE GENOMIC DNA]</scope>
    <source>
        <strain evidence="1 2">AMV16</strain>
    </source>
</reference>
<gene>
    <name evidence="1" type="ORF">ADICEAN_00289</name>
</gene>
<keyword evidence="2" id="KW-1185">Reference proteome</keyword>
<protein>
    <submittedName>
        <fullName evidence="1">Uncharacterized protein</fullName>
    </submittedName>
</protein>
<evidence type="ECO:0000313" key="2">
    <source>
        <dbReference type="Proteomes" id="UP000011910"/>
    </source>
</evidence>